<accession>A0A8J3FDN4</accession>
<keyword evidence="4" id="KW-1185">Reference proteome</keyword>
<keyword evidence="2" id="KW-0472">Membrane</keyword>
<feature type="compositionally biased region" description="Low complexity" evidence="1">
    <location>
        <begin position="146"/>
        <end position="162"/>
    </location>
</feature>
<sequence length="552" mass="59700">MPSVDFSATRGGARSSLFWAGVATAPVAALLILFSDGDGAIRLAAVLAVLAVVLIGLSSIARGGPSTQEQVEEAIFDESDALREDLREDIKTAVRAVHKALVERHHGAVEDVAELRAQVQRLESDWAQALPAEAVEPPVEPRQIEARPVPSRPAGSRPAASADGYPAHPVIEHRDGDWQYAAPPREPEDSDWTRPAPARAAAPHPRAAAADRPRQPAAPRAAHWSVDAPTGWDEIPAYDGRTQILPASGDADTARPERAAYGEARRGGSEPRQAALPPTGWYAPGHPVDPRLAAAPTPHETARPDPARHGTAQAETARHGTVPAGAVGHGTVYDAAWHESAGRGDARHAADRQGAARHASPGREVARRDEDGSAPSRRSGAESDGARPVDAGPAGGRYDVPLSRYAEVDRNTEWSRYPDTARFGDGSRYRDGSRYGAESPRADFRQPDPQRFADAARHADADAGRYTAPVRPDADRYPDAPRQDDPRRDERRPGDPWQGDPRHGDPRHDGVRDDDPRQPYRFAEEARHAAERGYPEGPRGHTVRVYRADDIW</sequence>
<feature type="transmembrane region" description="Helical" evidence="2">
    <location>
        <begin position="41"/>
        <end position="61"/>
    </location>
</feature>
<feature type="compositionally biased region" description="Basic and acidic residues" evidence="1">
    <location>
        <begin position="472"/>
        <end position="534"/>
    </location>
</feature>
<evidence type="ECO:0000313" key="3">
    <source>
        <dbReference type="EMBL" id="GGK12024.1"/>
    </source>
</evidence>
<protein>
    <submittedName>
        <fullName evidence="3">Uncharacterized protein</fullName>
    </submittedName>
</protein>
<evidence type="ECO:0000256" key="2">
    <source>
        <dbReference type="SAM" id="Phobius"/>
    </source>
</evidence>
<evidence type="ECO:0000313" key="4">
    <source>
        <dbReference type="Proteomes" id="UP000662200"/>
    </source>
</evidence>
<dbReference type="RefSeq" id="WP_189112124.1">
    <property type="nucleotide sequence ID" value="NZ_BMQC01000001.1"/>
</dbReference>
<dbReference type="Proteomes" id="UP000662200">
    <property type="component" value="Unassembled WGS sequence"/>
</dbReference>
<keyword evidence="2" id="KW-0812">Transmembrane</keyword>
<evidence type="ECO:0000256" key="1">
    <source>
        <dbReference type="SAM" id="MobiDB-lite"/>
    </source>
</evidence>
<feature type="region of interest" description="Disordered" evidence="1">
    <location>
        <begin position="132"/>
        <end position="225"/>
    </location>
</feature>
<dbReference type="AlphaFoldDB" id="A0A8J3FDN4"/>
<gene>
    <name evidence="3" type="ORF">GCM10010124_00790</name>
</gene>
<comment type="caution">
    <text evidence="3">The sequence shown here is derived from an EMBL/GenBank/DDBJ whole genome shotgun (WGS) entry which is preliminary data.</text>
</comment>
<feature type="compositionally biased region" description="Low complexity" evidence="1">
    <location>
        <begin position="194"/>
        <end position="208"/>
    </location>
</feature>
<feature type="region of interest" description="Disordered" evidence="1">
    <location>
        <begin position="245"/>
        <end position="327"/>
    </location>
</feature>
<reference evidence="3" key="2">
    <citation type="submission" date="2020-09" db="EMBL/GenBank/DDBJ databases">
        <authorList>
            <person name="Sun Q."/>
            <person name="Ohkuma M."/>
        </authorList>
    </citation>
    <scope>NUCLEOTIDE SEQUENCE</scope>
    <source>
        <strain evidence="3">JCM 3091</strain>
    </source>
</reference>
<name>A0A8J3FDN4_9ACTN</name>
<keyword evidence="2" id="KW-1133">Transmembrane helix</keyword>
<reference evidence="3" key="1">
    <citation type="journal article" date="2014" name="Int. J. Syst. Evol. Microbiol.">
        <title>Complete genome sequence of Corynebacterium casei LMG S-19264T (=DSM 44701T), isolated from a smear-ripened cheese.</title>
        <authorList>
            <consortium name="US DOE Joint Genome Institute (JGI-PGF)"/>
            <person name="Walter F."/>
            <person name="Albersmeier A."/>
            <person name="Kalinowski J."/>
            <person name="Ruckert C."/>
        </authorList>
    </citation>
    <scope>NUCLEOTIDE SEQUENCE</scope>
    <source>
        <strain evidence="3">JCM 3091</strain>
    </source>
</reference>
<feature type="region of interest" description="Disordered" evidence="1">
    <location>
        <begin position="343"/>
        <end position="542"/>
    </location>
</feature>
<proteinExistence type="predicted"/>
<dbReference type="EMBL" id="BMQC01000001">
    <property type="protein sequence ID" value="GGK12024.1"/>
    <property type="molecule type" value="Genomic_DNA"/>
</dbReference>
<feature type="transmembrane region" description="Helical" evidence="2">
    <location>
        <begin position="16"/>
        <end position="34"/>
    </location>
</feature>
<feature type="compositionally biased region" description="Basic and acidic residues" evidence="1">
    <location>
        <begin position="252"/>
        <end position="269"/>
    </location>
</feature>
<organism evidence="3 4">
    <name type="scientific">Pilimelia terevasa</name>
    <dbReference type="NCBI Taxonomy" id="53372"/>
    <lineage>
        <taxon>Bacteria</taxon>
        <taxon>Bacillati</taxon>
        <taxon>Actinomycetota</taxon>
        <taxon>Actinomycetes</taxon>
        <taxon>Micromonosporales</taxon>
        <taxon>Micromonosporaceae</taxon>
        <taxon>Pilimelia</taxon>
    </lineage>
</organism>
<feature type="compositionally biased region" description="Basic and acidic residues" evidence="1">
    <location>
        <begin position="454"/>
        <end position="463"/>
    </location>
</feature>